<evidence type="ECO:0008006" key="3">
    <source>
        <dbReference type="Google" id="ProtNLM"/>
    </source>
</evidence>
<sequence length="67" mass="7671">MQWKKCFESSSFNDLSLIDVLKSSNPIKDECKREMTRQNDKGLSFGNMAVRVGHSKSNIGNYCLARR</sequence>
<keyword evidence="2" id="KW-1185">Reference proteome</keyword>
<organism evidence="1 2">
    <name type="scientific">Helicobacter valdiviensis</name>
    <dbReference type="NCBI Taxonomy" id="1458358"/>
    <lineage>
        <taxon>Bacteria</taxon>
        <taxon>Pseudomonadati</taxon>
        <taxon>Campylobacterota</taxon>
        <taxon>Epsilonproteobacteria</taxon>
        <taxon>Campylobacterales</taxon>
        <taxon>Helicobacteraceae</taxon>
        <taxon>Helicobacter</taxon>
    </lineage>
</organism>
<dbReference type="EMBL" id="NBIU01000001">
    <property type="protein sequence ID" value="PZT49021.1"/>
    <property type="molecule type" value="Genomic_DNA"/>
</dbReference>
<evidence type="ECO:0000313" key="2">
    <source>
        <dbReference type="Proteomes" id="UP000249746"/>
    </source>
</evidence>
<dbReference type="Proteomes" id="UP000249746">
    <property type="component" value="Unassembled WGS sequence"/>
</dbReference>
<dbReference type="AlphaFoldDB" id="A0A2W6MYB1"/>
<comment type="caution">
    <text evidence="1">The sequence shown here is derived from an EMBL/GenBank/DDBJ whole genome shotgun (WGS) entry which is preliminary data.</text>
</comment>
<gene>
    <name evidence="1" type="ORF">B6S12_00030</name>
</gene>
<accession>A0A2W6MYB1</accession>
<reference evidence="1 2" key="1">
    <citation type="submission" date="2017-03" db="EMBL/GenBank/DDBJ databases">
        <title>Genomic and clinical evidence uncovers the enterohepatic species Helicobacter valdiviensis as a potential human intestinal pathogen.</title>
        <authorList>
            <person name="Fresia P."/>
            <person name="Jara R."/>
            <person name="Sierra R."/>
            <person name="Ferres I."/>
            <person name="Greif G."/>
            <person name="Iraola G."/>
            <person name="Collado L."/>
        </authorList>
    </citation>
    <scope>NUCLEOTIDE SEQUENCE [LARGE SCALE GENOMIC DNA]</scope>
    <source>
        <strain evidence="1 2">WBE14</strain>
    </source>
</reference>
<proteinExistence type="predicted"/>
<dbReference type="RefSeq" id="WP_111228771.1">
    <property type="nucleotide sequence ID" value="NZ_NBIU01000001.1"/>
</dbReference>
<protein>
    <recommendedName>
        <fullName evidence="3">Transposase</fullName>
    </recommendedName>
</protein>
<name>A0A2W6MYB1_9HELI</name>
<evidence type="ECO:0000313" key="1">
    <source>
        <dbReference type="EMBL" id="PZT49021.1"/>
    </source>
</evidence>